<dbReference type="SMART" id="SM00091">
    <property type="entry name" value="PAS"/>
    <property type="match status" value="1"/>
</dbReference>
<dbReference type="OrthoDB" id="6347338at2"/>
<dbReference type="RefSeq" id="WP_070972483.1">
    <property type="nucleotide sequence ID" value="NZ_CP017715.1"/>
</dbReference>
<feature type="transmembrane region" description="Helical" evidence="1">
    <location>
        <begin position="12"/>
        <end position="36"/>
    </location>
</feature>
<dbReference type="CDD" id="cd00130">
    <property type="entry name" value="PAS"/>
    <property type="match status" value="1"/>
</dbReference>
<accession>A0A1D9GPN4</accession>
<organism evidence="3 4">
    <name type="scientific">Marinobacter salinus</name>
    <dbReference type="NCBI Taxonomy" id="1874317"/>
    <lineage>
        <taxon>Bacteria</taxon>
        <taxon>Pseudomonadati</taxon>
        <taxon>Pseudomonadota</taxon>
        <taxon>Gammaproteobacteria</taxon>
        <taxon>Pseudomonadales</taxon>
        <taxon>Marinobacteraceae</taxon>
        <taxon>Marinobacter</taxon>
    </lineage>
</organism>
<reference evidence="3 4" key="1">
    <citation type="submission" date="2016-10" db="EMBL/GenBank/DDBJ databases">
        <title>Marinobacter salinus sp. nov., a moderately halophilic bacterium isolated from a tidal flat environment.</title>
        <authorList>
            <person name="Park S.-J."/>
        </authorList>
    </citation>
    <scope>NUCLEOTIDE SEQUENCE [LARGE SCALE GENOMIC DNA]</scope>
    <source>
        <strain evidence="3 4">Hb8</strain>
    </source>
</reference>
<keyword evidence="3" id="KW-0808">Transferase</keyword>
<keyword evidence="3" id="KW-0418">Kinase</keyword>
<dbReference type="GO" id="GO:0016301">
    <property type="term" value="F:kinase activity"/>
    <property type="evidence" value="ECO:0007669"/>
    <property type="project" value="UniProtKB-KW"/>
</dbReference>
<dbReference type="EMBL" id="CP017715">
    <property type="protein sequence ID" value="AOY89587.1"/>
    <property type="molecule type" value="Genomic_DNA"/>
</dbReference>
<keyword evidence="4" id="KW-1185">Reference proteome</keyword>
<name>A0A1D9GPN4_9GAMM</name>
<feature type="domain" description="PAS" evidence="2">
    <location>
        <begin position="215"/>
        <end position="285"/>
    </location>
</feature>
<dbReference type="SUPFAM" id="SSF55785">
    <property type="entry name" value="PYP-like sensor domain (PAS domain)"/>
    <property type="match status" value="1"/>
</dbReference>
<evidence type="ECO:0000256" key="1">
    <source>
        <dbReference type="SAM" id="Phobius"/>
    </source>
</evidence>
<gene>
    <name evidence="3" type="ORF">BKP64_16200</name>
</gene>
<dbReference type="PROSITE" id="PS50112">
    <property type="entry name" value="PAS"/>
    <property type="match status" value="1"/>
</dbReference>
<feature type="transmembrane region" description="Helical" evidence="1">
    <location>
        <begin position="154"/>
        <end position="173"/>
    </location>
</feature>
<dbReference type="STRING" id="1874317.BKP64_16200"/>
<keyword evidence="1" id="KW-1133">Transmembrane helix</keyword>
<proteinExistence type="predicted"/>
<dbReference type="AlphaFoldDB" id="A0A1D9GPN4"/>
<dbReference type="Proteomes" id="UP000177445">
    <property type="component" value="Chromosome"/>
</dbReference>
<dbReference type="InterPro" id="IPR000014">
    <property type="entry name" value="PAS"/>
</dbReference>
<keyword evidence="1" id="KW-0472">Membrane</keyword>
<evidence type="ECO:0000313" key="3">
    <source>
        <dbReference type="EMBL" id="AOY89587.1"/>
    </source>
</evidence>
<evidence type="ECO:0000313" key="4">
    <source>
        <dbReference type="Proteomes" id="UP000177445"/>
    </source>
</evidence>
<dbReference type="KEGG" id="msq:BKP64_16200"/>
<dbReference type="InterPro" id="IPR035965">
    <property type="entry name" value="PAS-like_dom_sf"/>
</dbReference>
<sequence length="328" mass="36244">MEGLKVPFPWKLVLWPGLWVPLVILVCGLLTTGIAASIESSRARDLAEARYHAQHQALVNLLLAHAPARISGTTDTSVWLQSLFDEVLPPALGLRIDTLDRHTKVPLFQAHTNGAIDPTRSLRTEVSPGDVRWMLTTVPSSWLLEEAAQKAGRTIWITGLALCTTATLLTLLLCRRLYMQSLQIIDLSRGQASAEGQVNNLQVEKSVLRQALNDSEQRSRDLVALSGAMICELDESGQIGFISAQIADLLNRAPTDMTGQAFESLVVPSSRENFRRTLEASRKDHSIERIDLSLVHQNTETLVPVTLRIRSLKDPVYGFNGYRISALP</sequence>
<protein>
    <submittedName>
        <fullName evidence="3">Histidine kinase</fullName>
    </submittedName>
</protein>
<keyword evidence="1" id="KW-0812">Transmembrane</keyword>
<dbReference type="Gene3D" id="3.30.450.20">
    <property type="entry name" value="PAS domain"/>
    <property type="match status" value="1"/>
</dbReference>
<evidence type="ECO:0000259" key="2">
    <source>
        <dbReference type="PROSITE" id="PS50112"/>
    </source>
</evidence>